<keyword evidence="1" id="KW-0732">Signal</keyword>
<dbReference type="RefSeq" id="WP_036522892.1">
    <property type="nucleotide sequence ID" value="NZ_JFYZ01000001.1"/>
</dbReference>
<dbReference type="STRING" id="158500.BES08_03050"/>
<dbReference type="EMBL" id="JFYZ01000001">
    <property type="protein sequence ID" value="EZP84837.1"/>
    <property type="molecule type" value="Genomic_DNA"/>
</dbReference>
<reference evidence="2 3" key="1">
    <citation type="submission" date="2014-03" db="EMBL/GenBank/DDBJ databases">
        <title>Whole genome sequence of Novosphingobium resinovorum KF1.</title>
        <authorList>
            <person name="Gan H.M."/>
            <person name="Gan H.Y."/>
            <person name="Chew T.H."/>
            <person name="Savka M.A."/>
        </authorList>
    </citation>
    <scope>NUCLEOTIDE SEQUENCE [LARGE SCALE GENOMIC DNA]</scope>
    <source>
        <strain evidence="2 3">KF1</strain>
    </source>
</reference>
<dbReference type="InterPro" id="IPR010466">
    <property type="entry name" value="DUF1058"/>
</dbReference>
<proteinExistence type="predicted"/>
<dbReference type="Proteomes" id="UP000024329">
    <property type="component" value="Unassembled WGS sequence"/>
</dbReference>
<accession>A0A031K8D4</accession>
<evidence type="ECO:0008006" key="4">
    <source>
        <dbReference type="Google" id="ProtNLM"/>
    </source>
</evidence>
<feature type="signal peptide" evidence="1">
    <location>
        <begin position="1"/>
        <end position="23"/>
    </location>
</feature>
<dbReference type="PATRIC" id="fig|158500.4.peg.615"/>
<dbReference type="Gene3D" id="2.30.30.40">
    <property type="entry name" value="SH3 Domains"/>
    <property type="match status" value="1"/>
</dbReference>
<name>A0A031K8D4_9SPHN</name>
<evidence type="ECO:0000313" key="2">
    <source>
        <dbReference type="EMBL" id="EZP84837.1"/>
    </source>
</evidence>
<dbReference type="Pfam" id="PF06347">
    <property type="entry name" value="SH3_4"/>
    <property type="match status" value="2"/>
</dbReference>
<protein>
    <recommendedName>
        <fullName evidence="4">SH3b domain-containing protein</fullName>
    </recommendedName>
</protein>
<sequence>MNRPAFLLPLVALAFLAGQPARAADDDKVPYWASIDAEIANLRVGPGDSYRIDWVYRRPHLPVKVLRREGPWRLVEDPEGSKGWMRDLLLSRQRAAMVKDGSLIEMRAKGSSAAAMLWRVEPGVVGLLGECKEGWCPFDTDGHKGFVREEQLWGTGEP</sequence>
<evidence type="ECO:0000313" key="3">
    <source>
        <dbReference type="Proteomes" id="UP000024329"/>
    </source>
</evidence>
<organism evidence="2 3">
    <name type="scientific">Novosphingobium resinovorum</name>
    <dbReference type="NCBI Taxonomy" id="158500"/>
    <lineage>
        <taxon>Bacteria</taxon>
        <taxon>Pseudomonadati</taxon>
        <taxon>Pseudomonadota</taxon>
        <taxon>Alphaproteobacteria</taxon>
        <taxon>Sphingomonadales</taxon>
        <taxon>Sphingomonadaceae</taxon>
        <taxon>Novosphingobium</taxon>
    </lineage>
</organism>
<dbReference type="AlphaFoldDB" id="A0A031K8D4"/>
<feature type="chain" id="PRO_5001552378" description="SH3b domain-containing protein" evidence="1">
    <location>
        <begin position="24"/>
        <end position="158"/>
    </location>
</feature>
<comment type="caution">
    <text evidence="2">The sequence shown here is derived from an EMBL/GenBank/DDBJ whole genome shotgun (WGS) entry which is preliminary data.</text>
</comment>
<gene>
    <name evidence="2" type="ORF">BV97_00599</name>
</gene>
<dbReference type="eggNOG" id="COG3807">
    <property type="taxonomic scope" value="Bacteria"/>
</dbReference>
<evidence type="ECO:0000256" key="1">
    <source>
        <dbReference type="SAM" id="SignalP"/>
    </source>
</evidence>